<evidence type="ECO:0000256" key="4">
    <source>
        <dbReference type="ARBA" id="ARBA00007837"/>
    </source>
</evidence>
<evidence type="ECO:0000256" key="2">
    <source>
        <dbReference type="ARBA" id="ARBA00001946"/>
    </source>
</evidence>
<accession>A0A094IZS7</accession>
<dbReference type="InterPro" id="IPR006318">
    <property type="entry name" value="PTS_EI-like"/>
</dbReference>
<evidence type="ECO:0000256" key="8">
    <source>
        <dbReference type="ARBA" id="ARBA00022597"/>
    </source>
</evidence>
<keyword evidence="13" id="KW-0460">Magnesium</keyword>
<evidence type="ECO:0000256" key="13">
    <source>
        <dbReference type="ARBA" id="ARBA00022842"/>
    </source>
</evidence>
<gene>
    <name evidence="16" type="ORF">IDSA_00770</name>
</gene>
<dbReference type="InterPro" id="IPR040442">
    <property type="entry name" value="Pyrv_kinase-like_dom_sf"/>
</dbReference>
<dbReference type="SUPFAM" id="SSF47831">
    <property type="entry name" value="Enzyme I of the PEP:sugar phosphotransferase system HPr-binding (sub)domain"/>
    <property type="match status" value="1"/>
</dbReference>
<sequence length="757" mass="84311">MLRVLQRIVEAVNQAPDFELALKTMVRQVKEALHTDSCTVYLADHDQKQFALAATDGLEVTSDQPIHVPFGEGVISLAARREEPLNLANAYEHPSFLKLPQVDEERYCAMLAAPVIHQRRVLGVLAVQQESARAFTRDEEAFVVTLAAQLAVVIAHAEAKGLLRTANQSAWLHTVKGLPAAPGVSIGEAYVVKPPARLSSVTPKRTDKPEFEIRRFRSAVAHTRQELNELSERMQGQVAQETLAIFDVYHAMLDSTNLGQEVEQSINQGWRAQTALKQVVENLVNQFENLDDEYIRERASDVRDLGQRILSYLQERDRRHHSTPEQCILVAEEVTATMLAELPHADIIGMVSLRGSGNSHAAIMARSMGIPAVLGATDIDLNDIAGQTLIVDGYNGDVFVNPPLQVENEYRQLAEEELELREKVMGARGLPVETTDGVKVDLQLNVGLNTERDWLKELDVKGVGLYRTEFTFMARDRLPTEDEQVELYGQILEQFAAGPVVMRTLDVGGDKPLPYLPIVEDNPFLGWRGIRMTLDHPEIFLVQIRAMLRASVGRNNLQILLPMITTAEEVDESARMVRQAYHEVAEEFNSDGEQRLQEPKIGVMIEVPAMIYQLHSVADKVDFFSVGTNDLTQYMLAVDRNNQRVAGLYDAYHPAVLHALQQIADRCRELNKPVSICGELAGEPGGALLLIAMGYRTLSMNSYNIDRIRWIIRHSKAADLDGLLQKALVARSPQQVRQAVTMLLEQTGLGGFVRAGG</sequence>
<dbReference type="GO" id="GO:0005737">
    <property type="term" value="C:cytoplasm"/>
    <property type="evidence" value="ECO:0007669"/>
    <property type="project" value="UniProtKB-SubCell"/>
</dbReference>
<dbReference type="RefSeq" id="WP_034773529.1">
    <property type="nucleotide sequence ID" value="NZ_JPER01000001.1"/>
</dbReference>
<keyword evidence="7" id="KW-0963">Cytoplasm</keyword>
<evidence type="ECO:0000256" key="11">
    <source>
        <dbReference type="ARBA" id="ARBA00022723"/>
    </source>
</evidence>
<dbReference type="InterPro" id="IPR036637">
    <property type="entry name" value="Phosphohistidine_dom_sf"/>
</dbReference>
<evidence type="ECO:0000256" key="14">
    <source>
        <dbReference type="SAM" id="Coils"/>
    </source>
</evidence>
<name>A0A094IZS7_9GAMM</name>
<dbReference type="STRING" id="435908.IDSA_00770"/>
<dbReference type="InterPro" id="IPR003018">
    <property type="entry name" value="GAF"/>
</dbReference>
<keyword evidence="9" id="KW-0808">Transferase</keyword>
<comment type="cofactor">
    <cofactor evidence="2">
        <name>Mg(2+)</name>
        <dbReference type="ChEBI" id="CHEBI:18420"/>
    </cofactor>
</comment>
<dbReference type="PRINTS" id="PR01736">
    <property type="entry name" value="PHPHTRNFRASE"/>
</dbReference>
<evidence type="ECO:0000256" key="1">
    <source>
        <dbReference type="ARBA" id="ARBA00000683"/>
    </source>
</evidence>
<dbReference type="SUPFAM" id="SSF55781">
    <property type="entry name" value="GAF domain-like"/>
    <property type="match status" value="1"/>
</dbReference>
<keyword evidence="17" id="KW-1185">Reference proteome</keyword>
<comment type="similarity">
    <text evidence="4">Belongs to the PEP-utilizing enzyme family.</text>
</comment>
<dbReference type="Pfam" id="PF00391">
    <property type="entry name" value="PEP-utilizers"/>
    <property type="match status" value="1"/>
</dbReference>
<dbReference type="Gene3D" id="3.30.450.40">
    <property type="match status" value="1"/>
</dbReference>
<keyword evidence="10" id="KW-0598">Phosphotransferase system</keyword>
<dbReference type="Pfam" id="PF05524">
    <property type="entry name" value="PEP-utilisers_N"/>
    <property type="match status" value="1"/>
</dbReference>
<dbReference type="InterPro" id="IPR008279">
    <property type="entry name" value="PEP-util_enz_mobile_dom"/>
</dbReference>
<reference evidence="16 17" key="1">
    <citation type="submission" date="2014-06" db="EMBL/GenBank/DDBJ databases">
        <title>The draft genome sequence of Idiomarina salinarum ISL-52.</title>
        <authorList>
            <person name="Du J."/>
            <person name="Shao Z."/>
        </authorList>
    </citation>
    <scope>NUCLEOTIDE SEQUENCE [LARGE SCALE GENOMIC DNA]</scope>
    <source>
        <strain evidence="16 17">ISL-52</strain>
    </source>
</reference>
<dbReference type="AlphaFoldDB" id="A0A094IZS7"/>
<evidence type="ECO:0000256" key="7">
    <source>
        <dbReference type="ARBA" id="ARBA00022490"/>
    </source>
</evidence>
<proteinExistence type="inferred from homology"/>
<evidence type="ECO:0000256" key="10">
    <source>
        <dbReference type="ARBA" id="ARBA00022683"/>
    </source>
</evidence>
<dbReference type="Pfam" id="PF02896">
    <property type="entry name" value="PEP-utilizers_C"/>
    <property type="match status" value="1"/>
</dbReference>
<evidence type="ECO:0000256" key="6">
    <source>
        <dbReference type="ARBA" id="ARBA00022448"/>
    </source>
</evidence>
<dbReference type="Gene3D" id="3.50.30.10">
    <property type="entry name" value="Phosphohistidine domain"/>
    <property type="match status" value="1"/>
</dbReference>
<dbReference type="InterPro" id="IPR008731">
    <property type="entry name" value="PTS_EIN"/>
</dbReference>
<dbReference type="InterPro" id="IPR000121">
    <property type="entry name" value="PEP_util_C"/>
</dbReference>
<dbReference type="SUPFAM" id="SSF52009">
    <property type="entry name" value="Phosphohistidine domain"/>
    <property type="match status" value="1"/>
</dbReference>
<dbReference type="Gene3D" id="3.20.20.60">
    <property type="entry name" value="Phosphoenolpyruvate-binding domains"/>
    <property type="match status" value="1"/>
</dbReference>
<dbReference type="EC" id="2.7.3.9" evidence="5"/>
<keyword evidence="6" id="KW-0813">Transport</keyword>
<dbReference type="NCBIfam" id="NF008283">
    <property type="entry name" value="PRK11061.1"/>
    <property type="match status" value="1"/>
</dbReference>
<evidence type="ECO:0000256" key="5">
    <source>
        <dbReference type="ARBA" id="ARBA00012232"/>
    </source>
</evidence>
<dbReference type="GO" id="GO:0009401">
    <property type="term" value="P:phosphoenolpyruvate-dependent sugar phosphotransferase system"/>
    <property type="evidence" value="ECO:0007669"/>
    <property type="project" value="UniProtKB-KW"/>
</dbReference>
<dbReference type="InterPro" id="IPR015813">
    <property type="entry name" value="Pyrv/PenolPyrv_kinase-like_dom"/>
</dbReference>
<feature type="domain" description="GAF" evidence="15">
    <location>
        <begin position="17"/>
        <end position="164"/>
    </location>
</feature>
<dbReference type="PANTHER" id="PTHR46244:SF1">
    <property type="entry name" value="PHOSPHOENOLPYRUVATE-DEPENDENT PHOSPHOTRANSFERASE SYSTEM"/>
    <property type="match status" value="1"/>
</dbReference>
<dbReference type="InterPro" id="IPR050499">
    <property type="entry name" value="PEP-utilizing_PTS_enzyme"/>
</dbReference>
<dbReference type="Gene3D" id="1.10.274.10">
    <property type="entry name" value="PtsI, HPr-binding domain"/>
    <property type="match status" value="1"/>
</dbReference>
<protein>
    <recommendedName>
        <fullName evidence="5">phosphoenolpyruvate--protein phosphotransferase</fullName>
        <ecNumber evidence="5">2.7.3.9</ecNumber>
    </recommendedName>
</protein>
<dbReference type="Proteomes" id="UP000054363">
    <property type="component" value="Unassembled WGS sequence"/>
</dbReference>
<dbReference type="InterPro" id="IPR036618">
    <property type="entry name" value="PtsI_HPr-bd_sf"/>
</dbReference>
<dbReference type="InterPro" id="IPR029016">
    <property type="entry name" value="GAF-like_dom_sf"/>
</dbReference>
<comment type="catalytic activity">
    <reaction evidence="1">
        <text>L-histidyl-[protein] + phosphoenolpyruvate = N(pros)-phospho-L-histidyl-[protein] + pyruvate</text>
        <dbReference type="Rhea" id="RHEA:23880"/>
        <dbReference type="Rhea" id="RHEA-COMP:9745"/>
        <dbReference type="Rhea" id="RHEA-COMP:9746"/>
        <dbReference type="ChEBI" id="CHEBI:15361"/>
        <dbReference type="ChEBI" id="CHEBI:29979"/>
        <dbReference type="ChEBI" id="CHEBI:58702"/>
        <dbReference type="ChEBI" id="CHEBI:64837"/>
        <dbReference type="EC" id="2.7.3.9"/>
    </reaction>
</comment>
<dbReference type="OrthoDB" id="9765468at2"/>
<dbReference type="Pfam" id="PF01590">
    <property type="entry name" value="GAF"/>
    <property type="match status" value="1"/>
</dbReference>
<keyword evidence="14" id="KW-0175">Coiled coil</keyword>
<dbReference type="NCBIfam" id="TIGR01417">
    <property type="entry name" value="PTS_I_fam"/>
    <property type="match status" value="1"/>
</dbReference>
<evidence type="ECO:0000256" key="12">
    <source>
        <dbReference type="ARBA" id="ARBA00022777"/>
    </source>
</evidence>
<feature type="coiled-coil region" evidence="14">
    <location>
        <begin position="213"/>
        <end position="240"/>
    </location>
</feature>
<dbReference type="eggNOG" id="COG3605">
    <property type="taxonomic scope" value="Bacteria"/>
</dbReference>
<dbReference type="GO" id="GO:0016301">
    <property type="term" value="F:kinase activity"/>
    <property type="evidence" value="ECO:0007669"/>
    <property type="project" value="UniProtKB-KW"/>
</dbReference>
<keyword evidence="12" id="KW-0418">Kinase</keyword>
<evidence type="ECO:0000313" key="16">
    <source>
        <dbReference type="EMBL" id="KFZ31299.1"/>
    </source>
</evidence>
<organism evidence="16 17">
    <name type="scientific">Pseudidiomarina salinarum</name>
    <dbReference type="NCBI Taxonomy" id="435908"/>
    <lineage>
        <taxon>Bacteria</taxon>
        <taxon>Pseudomonadati</taxon>
        <taxon>Pseudomonadota</taxon>
        <taxon>Gammaproteobacteria</taxon>
        <taxon>Alteromonadales</taxon>
        <taxon>Idiomarinaceae</taxon>
        <taxon>Pseudidiomarina</taxon>
    </lineage>
</organism>
<dbReference type="SMART" id="SM00065">
    <property type="entry name" value="GAF"/>
    <property type="match status" value="1"/>
</dbReference>
<dbReference type="EMBL" id="JPER01000001">
    <property type="protein sequence ID" value="KFZ31299.1"/>
    <property type="molecule type" value="Genomic_DNA"/>
</dbReference>
<evidence type="ECO:0000313" key="17">
    <source>
        <dbReference type="Proteomes" id="UP000054363"/>
    </source>
</evidence>
<comment type="caution">
    <text evidence="16">The sequence shown here is derived from an EMBL/GenBank/DDBJ whole genome shotgun (WGS) entry which is preliminary data.</text>
</comment>
<evidence type="ECO:0000256" key="9">
    <source>
        <dbReference type="ARBA" id="ARBA00022679"/>
    </source>
</evidence>
<keyword evidence="11" id="KW-0479">Metal-binding</keyword>
<keyword evidence="8" id="KW-0762">Sugar transport</keyword>
<dbReference type="SUPFAM" id="SSF51621">
    <property type="entry name" value="Phosphoenolpyruvate/pyruvate domain"/>
    <property type="match status" value="1"/>
</dbReference>
<dbReference type="GO" id="GO:0008965">
    <property type="term" value="F:phosphoenolpyruvate-protein phosphotransferase activity"/>
    <property type="evidence" value="ECO:0007669"/>
    <property type="project" value="UniProtKB-EC"/>
</dbReference>
<evidence type="ECO:0000259" key="15">
    <source>
        <dbReference type="SMART" id="SM00065"/>
    </source>
</evidence>
<dbReference type="GO" id="GO:0046872">
    <property type="term" value="F:metal ion binding"/>
    <property type="evidence" value="ECO:0007669"/>
    <property type="project" value="UniProtKB-KW"/>
</dbReference>
<dbReference type="PANTHER" id="PTHR46244">
    <property type="entry name" value="PHOSPHOENOLPYRUVATE-PROTEIN PHOSPHOTRANSFERASE"/>
    <property type="match status" value="1"/>
</dbReference>
<evidence type="ECO:0000256" key="3">
    <source>
        <dbReference type="ARBA" id="ARBA00004496"/>
    </source>
</evidence>
<comment type="subcellular location">
    <subcellularLocation>
        <location evidence="3">Cytoplasm</location>
    </subcellularLocation>
</comment>